<keyword evidence="3 5" id="KW-0238">DNA-binding</keyword>
<dbReference type="Proteomes" id="UP001501787">
    <property type="component" value="Unassembled WGS sequence"/>
</dbReference>
<name>A0ABP3FMV3_9GAMM</name>
<dbReference type="PROSITE" id="PS51900">
    <property type="entry name" value="CB"/>
    <property type="match status" value="1"/>
</dbReference>
<feature type="domain" description="Tyr recombinase" evidence="6">
    <location>
        <begin position="204"/>
        <end position="392"/>
    </location>
</feature>
<dbReference type="InterPro" id="IPR010998">
    <property type="entry name" value="Integrase_recombinase_N"/>
</dbReference>
<dbReference type="Gene3D" id="3.30.160.390">
    <property type="entry name" value="Integrase, DNA-binding domain"/>
    <property type="match status" value="1"/>
</dbReference>
<dbReference type="SUPFAM" id="SSF56349">
    <property type="entry name" value="DNA breaking-rejoining enzymes"/>
    <property type="match status" value="1"/>
</dbReference>
<evidence type="ECO:0000256" key="1">
    <source>
        <dbReference type="ARBA" id="ARBA00008857"/>
    </source>
</evidence>
<keyword evidence="2" id="KW-0229">DNA integration</keyword>
<dbReference type="InterPro" id="IPR013762">
    <property type="entry name" value="Integrase-like_cat_sf"/>
</dbReference>
<evidence type="ECO:0000313" key="8">
    <source>
        <dbReference type="EMBL" id="GAA0319138.1"/>
    </source>
</evidence>
<dbReference type="PANTHER" id="PTHR30629:SF2">
    <property type="entry name" value="PROPHAGE INTEGRASE INTS-RELATED"/>
    <property type="match status" value="1"/>
</dbReference>
<evidence type="ECO:0000313" key="9">
    <source>
        <dbReference type="Proteomes" id="UP001501787"/>
    </source>
</evidence>
<evidence type="ECO:0000259" key="6">
    <source>
        <dbReference type="PROSITE" id="PS51898"/>
    </source>
</evidence>
<comment type="caution">
    <text evidence="8">The sequence shown here is derived from an EMBL/GenBank/DDBJ whole genome shotgun (WGS) entry which is preliminary data.</text>
</comment>
<dbReference type="InterPro" id="IPR011010">
    <property type="entry name" value="DNA_brk_join_enz"/>
</dbReference>
<evidence type="ECO:0000256" key="3">
    <source>
        <dbReference type="ARBA" id="ARBA00023125"/>
    </source>
</evidence>
<dbReference type="InterPro" id="IPR050808">
    <property type="entry name" value="Phage_Integrase"/>
</dbReference>
<dbReference type="Pfam" id="PF00589">
    <property type="entry name" value="Phage_integrase"/>
    <property type="match status" value="1"/>
</dbReference>
<reference evidence="9" key="1">
    <citation type="journal article" date="2019" name="Int. J. Syst. Evol. Microbiol.">
        <title>The Global Catalogue of Microorganisms (GCM) 10K type strain sequencing project: providing services to taxonomists for standard genome sequencing and annotation.</title>
        <authorList>
            <consortium name="The Broad Institute Genomics Platform"/>
            <consortium name="The Broad Institute Genome Sequencing Center for Infectious Disease"/>
            <person name="Wu L."/>
            <person name="Ma J."/>
        </authorList>
    </citation>
    <scope>NUCLEOTIDE SEQUENCE [LARGE SCALE GENOMIC DNA]</scope>
    <source>
        <strain evidence="9">JCM 16343</strain>
    </source>
</reference>
<dbReference type="RefSeq" id="WP_201505415.1">
    <property type="nucleotide sequence ID" value="NZ_BAAAFR010000005.1"/>
</dbReference>
<gene>
    <name evidence="8" type="ORF">GCM10009129_15930</name>
</gene>
<evidence type="ECO:0000259" key="7">
    <source>
        <dbReference type="PROSITE" id="PS51900"/>
    </source>
</evidence>
<accession>A0ABP3FMV3</accession>
<dbReference type="PANTHER" id="PTHR30629">
    <property type="entry name" value="PROPHAGE INTEGRASE"/>
    <property type="match status" value="1"/>
</dbReference>
<organism evidence="8 9">
    <name type="scientific">Psychrobacter aestuarii</name>
    <dbReference type="NCBI Taxonomy" id="556327"/>
    <lineage>
        <taxon>Bacteria</taxon>
        <taxon>Pseudomonadati</taxon>
        <taxon>Pseudomonadota</taxon>
        <taxon>Gammaproteobacteria</taxon>
        <taxon>Moraxellales</taxon>
        <taxon>Moraxellaceae</taxon>
        <taxon>Psychrobacter</taxon>
    </lineage>
</organism>
<evidence type="ECO:0000256" key="2">
    <source>
        <dbReference type="ARBA" id="ARBA00022908"/>
    </source>
</evidence>
<dbReference type="Gene3D" id="1.10.150.130">
    <property type="match status" value="1"/>
</dbReference>
<evidence type="ECO:0000256" key="5">
    <source>
        <dbReference type="PROSITE-ProRule" id="PRU01248"/>
    </source>
</evidence>
<dbReference type="EMBL" id="BAAAFR010000005">
    <property type="protein sequence ID" value="GAA0319138.1"/>
    <property type="molecule type" value="Genomic_DNA"/>
</dbReference>
<dbReference type="InterPro" id="IPR002104">
    <property type="entry name" value="Integrase_catalytic"/>
</dbReference>
<dbReference type="InterPro" id="IPR044068">
    <property type="entry name" value="CB"/>
</dbReference>
<proteinExistence type="inferred from homology"/>
<dbReference type="PROSITE" id="PS51898">
    <property type="entry name" value="TYR_RECOMBINASE"/>
    <property type="match status" value="1"/>
</dbReference>
<dbReference type="InterPro" id="IPR038488">
    <property type="entry name" value="Integrase_DNA-bd_sf"/>
</dbReference>
<evidence type="ECO:0000256" key="4">
    <source>
        <dbReference type="ARBA" id="ARBA00023172"/>
    </source>
</evidence>
<keyword evidence="9" id="KW-1185">Reference proteome</keyword>
<sequence>MAKVKLTKKIVDSLDYTDKVVIHQDTLVSGFAVCTKSASKNYIINKRINGKLHRRVIGDCTIITLQDAREAAISAIASLMQGENPFESIEPVAVPTLAEAYQYYVSHKPSLKPKTIATYDRQIKGKLSDWLDTPLNDIMQSHITEKHLEITRASPSQANATMRALNAVWNFARLSYLDQSESAIIKPSPIDILTAKRLWNNVKPRTRHLNEDTMGNYVKILINFRSEDFHTMQPHSNNARDIMLLFLCTGIRASEGYNLKWDNIDLKHGTMTITETKNSDPLHLPLGKVVHSMLRHRYLYGATQPWVFPSRIKSCETGLTDISKQYGHISDMSGIHITPHDLRRTFSTVGDILNTNMSVIKRLMNHRNSTSSDDVTLQYIQVSQKRLRVAMNEIEEFIFNEAGMSQDDVIQKLYTCKDYSL</sequence>
<comment type="similarity">
    <text evidence="1">Belongs to the 'phage' integrase family.</text>
</comment>
<dbReference type="Gene3D" id="1.10.443.10">
    <property type="entry name" value="Intergrase catalytic core"/>
    <property type="match status" value="1"/>
</dbReference>
<keyword evidence="4" id="KW-0233">DNA recombination</keyword>
<protein>
    <submittedName>
        <fullName evidence="8">Tyrosine-type recombinase/integrase</fullName>
    </submittedName>
</protein>
<feature type="domain" description="Core-binding (CB)" evidence="7">
    <location>
        <begin position="95"/>
        <end position="173"/>
    </location>
</feature>